<dbReference type="GO" id="GO:0005524">
    <property type="term" value="F:ATP binding"/>
    <property type="evidence" value="ECO:0007669"/>
    <property type="project" value="UniProtKB-KW"/>
</dbReference>
<organism evidence="14 15">
    <name type="scientific">Granulimonas faecalis</name>
    <dbReference type="NCBI Taxonomy" id="2894155"/>
    <lineage>
        <taxon>Bacteria</taxon>
        <taxon>Bacillati</taxon>
        <taxon>Actinomycetota</taxon>
        <taxon>Coriobacteriia</taxon>
        <taxon>Coriobacteriales</taxon>
        <taxon>Kribbibacteriaceae</taxon>
        <taxon>Granulimonas</taxon>
    </lineage>
</organism>
<dbReference type="RefSeq" id="WP_265591006.1">
    <property type="nucleotide sequence ID" value="NZ_BQKC01000001.1"/>
</dbReference>
<evidence type="ECO:0000256" key="8">
    <source>
        <dbReference type="ARBA" id="ARBA00022840"/>
    </source>
</evidence>
<evidence type="ECO:0000256" key="9">
    <source>
        <dbReference type="ARBA" id="ARBA00022932"/>
    </source>
</evidence>
<comment type="catalytic activity">
    <reaction evidence="10 11">
        <text>DNA(n) + a 2'-deoxyribonucleoside 5'-triphosphate = DNA(n+1) + diphosphate</text>
        <dbReference type="Rhea" id="RHEA:22508"/>
        <dbReference type="Rhea" id="RHEA-COMP:17339"/>
        <dbReference type="Rhea" id="RHEA-COMP:17340"/>
        <dbReference type="ChEBI" id="CHEBI:33019"/>
        <dbReference type="ChEBI" id="CHEBI:61560"/>
        <dbReference type="ChEBI" id="CHEBI:173112"/>
        <dbReference type="EC" id="2.7.7.7"/>
    </reaction>
</comment>
<feature type="region of interest" description="Disordered" evidence="12">
    <location>
        <begin position="591"/>
        <end position="770"/>
    </location>
</feature>
<dbReference type="GO" id="GO:0006261">
    <property type="term" value="P:DNA-templated DNA replication"/>
    <property type="evidence" value="ECO:0007669"/>
    <property type="project" value="TreeGrafter"/>
</dbReference>
<feature type="compositionally biased region" description="Low complexity" evidence="12">
    <location>
        <begin position="688"/>
        <end position="706"/>
    </location>
</feature>
<evidence type="ECO:0000256" key="11">
    <source>
        <dbReference type="RuleBase" id="RU364063"/>
    </source>
</evidence>
<evidence type="ECO:0000256" key="12">
    <source>
        <dbReference type="SAM" id="MobiDB-lite"/>
    </source>
</evidence>
<dbReference type="AlphaFoldDB" id="A0AAV5B3A8"/>
<dbReference type="SMART" id="SM00382">
    <property type="entry name" value="AAA"/>
    <property type="match status" value="1"/>
</dbReference>
<dbReference type="PANTHER" id="PTHR11669:SF0">
    <property type="entry name" value="PROTEIN STICHEL-LIKE 2"/>
    <property type="match status" value="1"/>
</dbReference>
<proteinExistence type="inferred from homology"/>
<comment type="function">
    <text evidence="11">DNA polymerase III is a complex, multichain enzyme responsible for most of the replicative synthesis in bacteria. This DNA polymerase also exhibits 3' to 5' exonuclease activity.</text>
</comment>
<evidence type="ECO:0000256" key="4">
    <source>
        <dbReference type="ARBA" id="ARBA00022705"/>
    </source>
</evidence>
<sequence>MESLYRKYRPQTFDDVVGQKTVVSTLERGVQSGGLGHAYLFCGPRGTGKTTLARILAKAVACDQGAGHLPDGTCDQCVAIAEGRHPDVHELDAASRTGVDAIREEIVNRVDFAPTVARQKVYIVDEVHMLTTAAFNALLKTLEEPPAHVVFVLCTTDPQKIPATILSRVQRFDFRSIDDADIRERLEYVCREEGFSAEPEAIDIVARHARGGMRDALSTLEQLSVFGDGSITAADARDLLGVADFAALDAAVAALASRDAAALLGLVAEQTSAGNDLLRFCDGLVGRLRDLYVAAVAGPVESLLGGTEGERAALVAQARTLGPAERISRCLDCLGSTALSMRTARSPRLTLEVAVSRLVRPETDMTVEALAERVAVLERALAGGAGAAPALRAGDGRSQAPAAAERNAAPQRAAAPQIAPAAEREARPASATAAARLAAAVPPRQPQAQAPQPAAQAAAKPALASAPTPAPKPTPQPTPAPPASAPTPAPAPKPATQAAPAPSATPTPGDPRLGAAWDTALSLLRQTSAPTHALLMNARPLSDDGHTLVIESPQAGFVQGLLGRPDVSQAVSQALSQTMGQRTVEVRAAGAPVGPAQGSPATAAPAPASRPAPQPSSRPTSPQVAPAPQASAPARPATPQSAPQAPSSASAPGAAVPPWEEASAATATAPAPPESDDDRVPLEAYGMAPTAGATEQPAGPAGQPAPASAPMPAPKPAAAAAVQQPAPAPRPPASSPQPTPPGLADPFVEAASRAAARPQAVDPSTLPPDQASAFELASSVFGEGVRVLPVEGDGPFGA</sequence>
<dbReference type="CDD" id="cd18137">
    <property type="entry name" value="HLD_clamp_pol_III_gamma_tau"/>
    <property type="match status" value="1"/>
</dbReference>
<evidence type="ECO:0000256" key="7">
    <source>
        <dbReference type="ARBA" id="ARBA00022833"/>
    </source>
</evidence>
<dbReference type="Gene3D" id="1.10.8.60">
    <property type="match status" value="1"/>
</dbReference>
<evidence type="ECO:0000256" key="6">
    <source>
        <dbReference type="ARBA" id="ARBA00022741"/>
    </source>
</evidence>
<evidence type="ECO:0000313" key="15">
    <source>
        <dbReference type="Proteomes" id="UP001055025"/>
    </source>
</evidence>
<comment type="similarity">
    <text evidence="1 11">Belongs to the DnaX/STICHEL family.</text>
</comment>
<feature type="domain" description="AAA+ ATPase" evidence="13">
    <location>
        <begin position="35"/>
        <end position="181"/>
    </location>
</feature>
<gene>
    <name evidence="11" type="primary">dnaX</name>
    <name evidence="14" type="ORF">ATOP_17010</name>
</gene>
<dbReference type="PANTHER" id="PTHR11669">
    <property type="entry name" value="REPLICATION FACTOR C / DNA POLYMERASE III GAMMA-TAU SUBUNIT"/>
    <property type="match status" value="1"/>
</dbReference>
<dbReference type="GO" id="GO:0003677">
    <property type="term" value="F:DNA binding"/>
    <property type="evidence" value="ECO:0007669"/>
    <property type="project" value="InterPro"/>
</dbReference>
<dbReference type="InterPro" id="IPR012763">
    <property type="entry name" value="DNA_pol_III_sug/sutau_N"/>
</dbReference>
<dbReference type="SUPFAM" id="SSF52540">
    <property type="entry name" value="P-loop containing nucleoside triphosphate hydrolases"/>
    <property type="match status" value="1"/>
</dbReference>
<comment type="subunit">
    <text evidence="11">DNA polymerase III contains a core (composed of alpha, epsilon and theta chains) that associates with a tau subunit. This core dimerizes to form the POLIII' complex. PolIII' associates with the gamma complex (composed of gamma, delta, delta', psi and chi chains) and with the beta chain to form the complete DNA polymerase III complex.</text>
</comment>
<dbReference type="CDD" id="cd00009">
    <property type="entry name" value="AAA"/>
    <property type="match status" value="1"/>
</dbReference>
<comment type="caution">
    <text evidence="14">The sequence shown here is derived from an EMBL/GenBank/DDBJ whole genome shotgun (WGS) entry which is preliminary data.</text>
</comment>
<keyword evidence="15" id="KW-1185">Reference proteome</keyword>
<keyword evidence="9 11" id="KW-0239">DNA-directed DNA polymerase</keyword>
<dbReference type="Gene3D" id="3.40.50.300">
    <property type="entry name" value="P-loop containing nucleotide triphosphate hydrolases"/>
    <property type="match status" value="1"/>
</dbReference>
<keyword evidence="2 11" id="KW-0808">Transferase</keyword>
<keyword evidence="3 11" id="KW-0548">Nucleotidyltransferase</keyword>
<dbReference type="InterPro" id="IPR045085">
    <property type="entry name" value="HLD_clamp_pol_III_gamma_tau"/>
</dbReference>
<dbReference type="Proteomes" id="UP001055025">
    <property type="component" value="Unassembled WGS sequence"/>
</dbReference>
<dbReference type="Pfam" id="PF22608">
    <property type="entry name" value="DNAX_ATPase_lid"/>
    <property type="match status" value="1"/>
</dbReference>
<feature type="region of interest" description="Disordered" evidence="12">
    <location>
        <begin position="386"/>
        <end position="514"/>
    </location>
</feature>
<feature type="compositionally biased region" description="Low complexity" evidence="12">
    <location>
        <begin position="716"/>
        <end position="725"/>
    </location>
</feature>
<feature type="compositionally biased region" description="Low complexity" evidence="12">
    <location>
        <begin position="617"/>
        <end position="669"/>
    </location>
</feature>
<evidence type="ECO:0000259" key="13">
    <source>
        <dbReference type="SMART" id="SM00382"/>
    </source>
</evidence>
<feature type="compositionally biased region" description="Low complexity" evidence="12">
    <location>
        <begin position="594"/>
        <end position="607"/>
    </location>
</feature>
<dbReference type="InterPro" id="IPR050238">
    <property type="entry name" value="DNA_Rep/Repair_Clamp_Loader"/>
</dbReference>
<dbReference type="FunFam" id="1.10.8.60:FF:000013">
    <property type="entry name" value="DNA polymerase III subunit gamma/tau"/>
    <property type="match status" value="1"/>
</dbReference>
<dbReference type="Gene3D" id="1.20.272.10">
    <property type="match status" value="1"/>
</dbReference>
<dbReference type="GO" id="GO:0009360">
    <property type="term" value="C:DNA polymerase III complex"/>
    <property type="evidence" value="ECO:0007669"/>
    <property type="project" value="InterPro"/>
</dbReference>
<feature type="compositionally biased region" description="Pro residues" evidence="12">
    <location>
        <begin position="468"/>
        <end position="493"/>
    </location>
</feature>
<feature type="compositionally biased region" description="Low complexity" evidence="12">
    <location>
        <begin position="386"/>
        <end position="421"/>
    </location>
</feature>
<dbReference type="GO" id="GO:0003887">
    <property type="term" value="F:DNA-directed DNA polymerase activity"/>
    <property type="evidence" value="ECO:0007669"/>
    <property type="project" value="UniProtKB-KW"/>
</dbReference>
<protein>
    <recommendedName>
        <fullName evidence="11">DNA polymerase III subunit gamma/tau</fullName>
        <ecNumber evidence="11">2.7.7.7</ecNumber>
    </recommendedName>
</protein>
<feature type="compositionally biased region" description="Pro residues" evidence="12">
    <location>
        <begin position="726"/>
        <end position="743"/>
    </location>
</feature>
<dbReference type="Pfam" id="PF12169">
    <property type="entry name" value="DNA_pol3_gamma3"/>
    <property type="match status" value="1"/>
</dbReference>
<evidence type="ECO:0000256" key="5">
    <source>
        <dbReference type="ARBA" id="ARBA00022723"/>
    </source>
</evidence>
<dbReference type="PRINTS" id="PR01217">
    <property type="entry name" value="PRICHEXTENSN"/>
</dbReference>
<feature type="compositionally biased region" description="Low complexity" evidence="12">
    <location>
        <begin position="428"/>
        <end position="467"/>
    </location>
</feature>
<dbReference type="GO" id="GO:0046872">
    <property type="term" value="F:metal ion binding"/>
    <property type="evidence" value="ECO:0007669"/>
    <property type="project" value="UniProtKB-KW"/>
</dbReference>
<dbReference type="InterPro" id="IPR008921">
    <property type="entry name" value="DNA_pol3_clamp-load_cplx_C"/>
</dbReference>
<keyword evidence="8 11" id="KW-0067">ATP-binding</keyword>
<dbReference type="Pfam" id="PF13177">
    <property type="entry name" value="DNA_pol3_delta2"/>
    <property type="match status" value="1"/>
</dbReference>
<accession>A0AAV5B3A8</accession>
<dbReference type="FunFam" id="3.40.50.300:FF:000014">
    <property type="entry name" value="DNA polymerase III subunit gamma/tau"/>
    <property type="match status" value="1"/>
</dbReference>
<evidence type="ECO:0000256" key="10">
    <source>
        <dbReference type="ARBA" id="ARBA00049244"/>
    </source>
</evidence>
<evidence type="ECO:0000313" key="14">
    <source>
        <dbReference type="EMBL" id="GJM56046.1"/>
    </source>
</evidence>
<dbReference type="EMBL" id="BQKC01000001">
    <property type="protein sequence ID" value="GJM56046.1"/>
    <property type="molecule type" value="Genomic_DNA"/>
</dbReference>
<dbReference type="InterPro" id="IPR027417">
    <property type="entry name" value="P-loop_NTPase"/>
</dbReference>
<evidence type="ECO:0000256" key="1">
    <source>
        <dbReference type="ARBA" id="ARBA00006360"/>
    </source>
</evidence>
<dbReference type="NCBIfam" id="NF004046">
    <property type="entry name" value="PRK05563.1"/>
    <property type="match status" value="1"/>
</dbReference>
<evidence type="ECO:0000256" key="3">
    <source>
        <dbReference type="ARBA" id="ARBA00022695"/>
    </source>
</evidence>
<keyword evidence="5" id="KW-0479">Metal-binding</keyword>
<dbReference type="SUPFAM" id="SSF48019">
    <property type="entry name" value="post-AAA+ oligomerization domain-like"/>
    <property type="match status" value="1"/>
</dbReference>
<dbReference type="InterPro" id="IPR003593">
    <property type="entry name" value="AAA+_ATPase"/>
</dbReference>
<reference evidence="14" key="1">
    <citation type="journal article" date="2022" name="Int. J. Syst. Evol. Microbiol.">
        <title>Granulimonas faecalis gen. nov., sp. nov., and Leptogranulimonas caecicola gen. nov., sp. nov., novel lactate-producing Atopobiaceae bacteria isolated from mouse intestines, and an emended description of the family Atopobiaceae.</title>
        <authorList>
            <person name="Morinaga K."/>
            <person name="Kusada H."/>
            <person name="Sakamoto S."/>
            <person name="Murakami T."/>
            <person name="Toyoda A."/>
            <person name="Mori H."/>
            <person name="Meng X.Y."/>
            <person name="Takashino M."/>
            <person name="Murotomi K."/>
            <person name="Tamaki H."/>
        </authorList>
    </citation>
    <scope>NUCLEOTIDE SEQUENCE</scope>
    <source>
        <strain evidence="14">OPF53</strain>
    </source>
</reference>
<name>A0AAV5B3A8_9ACTN</name>
<dbReference type="NCBIfam" id="TIGR02397">
    <property type="entry name" value="dnaX_nterm"/>
    <property type="match status" value="1"/>
</dbReference>
<dbReference type="InterPro" id="IPR022754">
    <property type="entry name" value="DNA_pol_III_gamma-3"/>
</dbReference>
<dbReference type="EC" id="2.7.7.7" evidence="11"/>
<keyword evidence="7" id="KW-0862">Zinc</keyword>
<keyword evidence="6 11" id="KW-0547">Nucleotide-binding</keyword>
<keyword evidence="4 11" id="KW-0235">DNA replication</keyword>
<evidence type="ECO:0000256" key="2">
    <source>
        <dbReference type="ARBA" id="ARBA00022679"/>
    </source>
</evidence>
<feature type="compositionally biased region" description="Low complexity" evidence="12">
    <location>
        <begin position="750"/>
        <end position="760"/>
    </location>
</feature>